<dbReference type="Proteomes" id="UP000236333">
    <property type="component" value="Unassembled WGS sequence"/>
</dbReference>
<organism evidence="2 3">
    <name type="scientific">Tetrabaena socialis</name>
    <dbReference type="NCBI Taxonomy" id="47790"/>
    <lineage>
        <taxon>Eukaryota</taxon>
        <taxon>Viridiplantae</taxon>
        <taxon>Chlorophyta</taxon>
        <taxon>core chlorophytes</taxon>
        <taxon>Chlorophyceae</taxon>
        <taxon>CS clade</taxon>
        <taxon>Chlamydomonadales</taxon>
        <taxon>Tetrabaenaceae</taxon>
        <taxon>Tetrabaena</taxon>
    </lineage>
</organism>
<evidence type="ECO:0000313" key="3">
    <source>
        <dbReference type="Proteomes" id="UP000236333"/>
    </source>
</evidence>
<proteinExistence type="predicted"/>
<feature type="compositionally biased region" description="Polar residues" evidence="1">
    <location>
        <begin position="83"/>
        <end position="92"/>
    </location>
</feature>
<gene>
    <name evidence="2" type="ORF">TSOC_010804</name>
</gene>
<protein>
    <submittedName>
        <fullName evidence="2">Uncharacterized protein</fullName>
    </submittedName>
</protein>
<dbReference type="EMBL" id="PGGS01000539">
    <property type="protein sequence ID" value="PNH03169.1"/>
    <property type="molecule type" value="Genomic_DNA"/>
</dbReference>
<keyword evidence="3" id="KW-1185">Reference proteome</keyword>
<reference evidence="2 3" key="1">
    <citation type="journal article" date="2017" name="Mol. Biol. Evol.">
        <title>The 4-celled Tetrabaena socialis nuclear genome reveals the essential components for genetic control of cell number at the origin of multicellularity in the volvocine lineage.</title>
        <authorList>
            <person name="Featherston J."/>
            <person name="Arakaki Y."/>
            <person name="Hanschen E.R."/>
            <person name="Ferris P.J."/>
            <person name="Michod R.E."/>
            <person name="Olson B.J.S.C."/>
            <person name="Nozaki H."/>
            <person name="Durand P.M."/>
        </authorList>
    </citation>
    <scope>NUCLEOTIDE SEQUENCE [LARGE SCALE GENOMIC DNA]</scope>
    <source>
        <strain evidence="2 3">NIES-571</strain>
    </source>
</reference>
<evidence type="ECO:0000256" key="1">
    <source>
        <dbReference type="SAM" id="MobiDB-lite"/>
    </source>
</evidence>
<comment type="caution">
    <text evidence="2">The sequence shown here is derived from an EMBL/GenBank/DDBJ whole genome shotgun (WGS) entry which is preliminary data.</text>
</comment>
<name>A0A2J7ZSB7_9CHLO</name>
<evidence type="ECO:0000313" key="2">
    <source>
        <dbReference type="EMBL" id="PNH03169.1"/>
    </source>
</evidence>
<feature type="compositionally biased region" description="Polar residues" evidence="1">
    <location>
        <begin position="59"/>
        <end position="68"/>
    </location>
</feature>
<dbReference type="AlphaFoldDB" id="A0A2J7ZSB7"/>
<accession>A0A2J7ZSB7</accession>
<sequence>MQVTKDGSRWTEAAGGLAAAVLHPGRLPRVCRTALMPAAPCQRRVPGAPRSQPLPDWRQTGTHQSWLTQPGWEQVRSAPRASATGTSIGTSH</sequence>
<feature type="region of interest" description="Disordered" evidence="1">
    <location>
        <begin position="42"/>
        <end position="92"/>
    </location>
</feature>